<comment type="similarity">
    <text evidence="2 13">Belongs to the tweety family.</text>
</comment>
<feature type="region of interest" description="Disordered" evidence="14">
    <location>
        <begin position="463"/>
        <end position="569"/>
    </location>
</feature>
<evidence type="ECO:0000256" key="8">
    <source>
        <dbReference type="ARBA" id="ARBA00023136"/>
    </source>
</evidence>
<evidence type="ECO:0000256" key="14">
    <source>
        <dbReference type="SAM" id="MobiDB-lite"/>
    </source>
</evidence>
<accession>A0AAW0XCE3</accession>
<keyword evidence="6 13" id="KW-1133">Transmembrane helix</keyword>
<dbReference type="GO" id="GO:0005886">
    <property type="term" value="C:plasma membrane"/>
    <property type="evidence" value="ECO:0007669"/>
    <property type="project" value="UniProtKB-SubCell"/>
</dbReference>
<dbReference type="Proteomes" id="UP001445076">
    <property type="component" value="Unassembled WGS sequence"/>
</dbReference>
<reference evidence="15" key="2">
    <citation type="submission" date="2024-01" db="EMBL/GenBank/DDBJ databases">
        <authorList>
            <person name="He J."/>
            <person name="Wang M."/>
            <person name="Zheng J."/>
            <person name="Liu Z."/>
        </authorList>
    </citation>
    <scope>NUCLEOTIDE SEQUENCE</scope>
    <source>
        <strain evidence="15">ZL_2023a</strain>
        <tissue evidence="15">Muscle</tissue>
    </source>
</reference>
<feature type="transmembrane region" description="Helical" evidence="13">
    <location>
        <begin position="93"/>
        <end position="112"/>
    </location>
</feature>
<evidence type="ECO:0000256" key="10">
    <source>
        <dbReference type="ARBA" id="ARBA00023180"/>
    </source>
</evidence>
<evidence type="ECO:0000256" key="11">
    <source>
        <dbReference type="ARBA" id="ARBA00023214"/>
    </source>
</evidence>
<keyword evidence="3 13" id="KW-0813">Transport</keyword>
<evidence type="ECO:0000256" key="6">
    <source>
        <dbReference type="ARBA" id="ARBA00022989"/>
    </source>
</evidence>
<proteinExistence type="inferred from homology"/>
<dbReference type="Pfam" id="PF04906">
    <property type="entry name" value="Tweety"/>
    <property type="match status" value="1"/>
</dbReference>
<feature type="transmembrane region" description="Helical" evidence="13">
    <location>
        <begin position="220"/>
        <end position="245"/>
    </location>
</feature>
<dbReference type="EMBL" id="JARKIK010000029">
    <property type="protein sequence ID" value="KAK8742170.1"/>
    <property type="molecule type" value="Genomic_DNA"/>
</dbReference>
<sequence length="586" mass="64317">MVMEGYSVVSEAVVQRVFWVDWFHHTPHINLTLHPVNDTFSPLSPIYQESLGIIGSVPAGVLILTLLVLLLYLLTRCCDNKPRKPGSITCLKVMLVLFAVFTLGALGVSVWGNEEVHEGVTRSVLSLNNINSMVHSLSNQTKLFDETIRRNLQPQLNLFKETIQRESIKNATVEMFIIESLHYMQGNISEVLLINVEDINAMMSGAEMGGMVRLLGVGELARWVATLGITGILMMIVLVVMIGVARHSRCTLITFSVLGLLAMILCWGLTSVYLVASVALSDWCMDPNPFLEDQLSKLVSRDVAAYYLRCDPTRPSPFTRYLTHAQQAANLVLASLNKVTRIADIYYERKEIHPRLDHLGAFVNQSQRSLGGVAALLECQSLHHHYRTALTATCQQAMSGVVYLLLSAAGSGLLFTILVWITSHTWIYLNHKRGSSRSSSSQPSGKNIQAVRVWLNTPPSHPAAIVAEPGTSEERDPFLPGRGSRGGTLTSLGAPGYSRPRHSHTPPQTPPFPGTLNGRVYHSDGMGSMGGGSGSAPTTVSTMGRGDNHHNHHHHTHSHSHSLGPNHGQYATLSKQCKTLESSDFY</sequence>
<dbReference type="PANTHER" id="PTHR12424">
    <property type="entry name" value="TWEETY-RELATED"/>
    <property type="match status" value="1"/>
</dbReference>
<dbReference type="GO" id="GO:0072320">
    <property type="term" value="F:volume-sensitive chloride channel activity"/>
    <property type="evidence" value="ECO:0007669"/>
    <property type="project" value="TreeGrafter"/>
</dbReference>
<keyword evidence="10" id="KW-0325">Glycoprotein</keyword>
<feature type="transmembrane region" description="Helical" evidence="13">
    <location>
        <begin position="51"/>
        <end position="73"/>
    </location>
</feature>
<feature type="transmembrane region" description="Helical" evidence="13">
    <location>
        <begin position="401"/>
        <end position="429"/>
    </location>
</feature>
<organism evidence="15 16">
    <name type="scientific">Cherax quadricarinatus</name>
    <name type="common">Australian red claw crayfish</name>
    <dbReference type="NCBI Taxonomy" id="27406"/>
    <lineage>
        <taxon>Eukaryota</taxon>
        <taxon>Metazoa</taxon>
        <taxon>Ecdysozoa</taxon>
        <taxon>Arthropoda</taxon>
        <taxon>Crustacea</taxon>
        <taxon>Multicrustacea</taxon>
        <taxon>Malacostraca</taxon>
        <taxon>Eumalacostraca</taxon>
        <taxon>Eucarida</taxon>
        <taxon>Decapoda</taxon>
        <taxon>Pleocyemata</taxon>
        <taxon>Astacidea</taxon>
        <taxon>Parastacoidea</taxon>
        <taxon>Parastacidae</taxon>
        <taxon>Cherax</taxon>
    </lineage>
</organism>
<feature type="compositionally biased region" description="Basic residues" evidence="14">
    <location>
        <begin position="550"/>
        <end position="560"/>
    </location>
</feature>
<evidence type="ECO:0000313" key="15">
    <source>
        <dbReference type="EMBL" id="KAK8742168.1"/>
    </source>
</evidence>
<comment type="function">
    <text evidence="13">Probable chloride channel.</text>
</comment>
<dbReference type="GO" id="GO:0034707">
    <property type="term" value="C:chloride channel complex"/>
    <property type="evidence" value="ECO:0007669"/>
    <property type="project" value="UniProtKB-UniRule"/>
</dbReference>
<gene>
    <name evidence="15" type="ORF">OTU49_002154</name>
</gene>
<dbReference type="GO" id="GO:0005229">
    <property type="term" value="F:intracellularly calcium-gated chloride channel activity"/>
    <property type="evidence" value="ECO:0007669"/>
    <property type="project" value="TreeGrafter"/>
</dbReference>
<dbReference type="AlphaFoldDB" id="A0AAW0XCE3"/>
<evidence type="ECO:0000256" key="2">
    <source>
        <dbReference type="ARBA" id="ARBA00009849"/>
    </source>
</evidence>
<feature type="transmembrane region" description="Helical" evidence="13">
    <location>
        <begin position="252"/>
        <end position="276"/>
    </location>
</feature>
<evidence type="ECO:0000256" key="4">
    <source>
        <dbReference type="ARBA" id="ARBA00022475"/>
    </source>
</evidence>
<name>A0AAW0XCE3_CHEQU</name>
<keyword evidence="11 13" id="KW-0868">Chloride</keyword>
<reference evidence="15 16" key="1">
    <citation type="journal article" date="2024" name="BMC Genomics">
        <title>Genome assembly of redclaw crayfish (Cherax quadricarinatus) provides insights into its immune adaptation and hypoxia tolerance.</title>
        <authorList>
            <person name="Liu Z."/>
            <person name="Zheng J."/>
            <person name="Li H."/>
            <person name="Fang K."/>
            <person name="Wang S."/>
            <person name="He J."/>
            <person name="Zhou D."/>
            <person name="Weng S."/>
            <person name="Chi M."/>
            <person name="Gu Z."/>
            <person name="He J."/>
            <person name="Li F."/>
            <person name="Wang M."/>
        </authorList>
    </citation>
    <scope>NUCLEOTIDE SEQUENCE [LARGE SCALE GENOMIC DNA]</scope>
    <source>
        <strain evidence="15">ZL_2023a</strain>
    </source>
</reference>
<evidence type="ECO:0000256" key="1">
    <source>
        <dbReference type="ARBA" id="ARBA00004651"/>
    </source>
</evidence>
<evidence type="ECO:0000256" key="5">
    <source>
        <dbReference type="ARBA" id="ARBA00022692"/>
    </source>
</evidence>
<evidence type="ECO:0000256" key="3">
    <source>
        <dbReference type="ARBA" id="ARBA00022448"/>
    </source>
</evidence>
<dbReference type="EMBL" id="JARKIK010000029">
    <property type="protein sequence ID" value="KAK8742168.1"/>
    <property type="molecule type" value="Genomic_DNA"/>
</dbReference>
<keyword evidence="9 13" id="KW-0869">Chloride channel</keyword>
<evidence type="ECO:0000256" key="9">
    <source>
        <dbReference type="ARBA" id="ARBA00023173"/>
    </source>
</evidence>
<comment type="caution">
    <text evidence="15">The sequence shown here is derived from an EMBL/GenBank/DDBJ whole genome shotgun (WGS) entry which is preliminary data.</text>
</comment>
<keyword evidence="16" id="KW-1185">Reference proteome</keyword>
<dbReference type="PANTHER" id="PTHR12424:SF8">
    <property type="entry name" value="PROTEIN TWEETY"/>
    <property type="match status" value="1"/>
</dbReference>
<comment type="subcellular location">
    <subcellularLocation>
        <location evidence="1 13">Cell membrane</location>
        <topology evidence="1 13">Multi-pass membrane protein</topology>
    </subcellularLocation>
</comment>
<evidence type="ECO:0000256" key="7">
    <source>
        <dbReference type="ARBA" id="ARBA00023065"/>
    </source>
</evidence>
<keyword evidence="7 13" id="KW-0406">Ion transport</keyword>
<keyword evidence="12 13" id="KW-0407">Ion channel</keyword>
<protein>
    <recommendedName>
        <fullName evidence="13">Protein tweety homolog</fullName>
    </recommendedName>
</protein>
<dbReference type="InterPro" id="IPR006990">
    <property type="entry name" value="Tweety"/>
</dbReference>
<keyword evidence="4" id="KW-1003">Cell membrane</keyword>
<evidence type="ECO:0000256" key="12">
    <source>
        <dbReference type="ARBA" id="ARBA00023303"/>
    </source>
</evidence>
<evidence type="ECO:0000256" key="13">
    <source>
        <dbReference type="RuleBase" id="RU361114"/>
    </source>
</evidence>
<evidence type="ECO:0000313" key="16">
    <source>
        <dbReference type="Proteomes" id="UP001445076"/>
    </source>
</evidence>
<keyword evidence="8 13" id="KW-0472">Membrane</keyword>
<keyword evidence="5 13" id="KW-0812">Transmembrane</keyword>